<gene>
    <name evidence="1" type="ORF">ACFOGJ_06925</name>
</gene>
<dbReference type="RefSeq" id="WP_379899111.1">
    <property type="nucleotide sequence ID" value="NZ_JBHRTR010000019.1"/>
</dbReference>
<reference evidence="2" key="1">
    <citation type="journal article" date="2019" name="Int. J. Syst. Evol. Microbiol.">
        <title>The Global Catalogue of Microorganisms (GCM) 10K type strain sequencing project: providing services to taxonomists for standard genome sequencing and annotation.</title>
        <authorList>
            <consortium name="The Broad Institute Genomics Platform"/>
            <consortium name="The Broad Institute Genome Sequencing Center for Infectious Disease"/>
            <person name="Wu L."/>
            <person name="Ma J."/>
        </authorList>
    </citation>
    <scope>NUCLEOTIDE SEQUENCE [LARGE SCALE GENOMIC DNA]</scope>
    <source>
        <strain evidence="2">KCTC 42964</strain>
    </source>
</reference>
<proteinExistence type="predicted"/>
<accession>A0ABV7KXB4</accession>
<evidence type="ECO:0000313" key="2">
    <source>
        <dbReference type="Proteomes" id="UP001595528"/>
    </source>
</evidence>
<sequence>MNYQEPRGSSVRQQGDIAVSEPWRVEESAAERFLRGAVAADPRRVTQALTAALRSAPTEAESLIALAVRLAPQEREAILKTGEQPSESSRSD</sequence>
<comment type="caution">
    <text evidence="1">The sequence shown here is derived from an EMBL/GenBank/DDBJ whole genome shotgun (WGS) entry which is preliminary data.</text>
</comment>
<protein>
    <submittedName>
        <fullName evidence="1">Uncharacterized protein</fullName>
    </submittedName>
</protein>
<name>A0ABV7KXB4_9PROT</name>
<dbReference type="Proteomes" id="UP001595528">
    <property type="component" value="Unassembled WGS sequence"/>
</dbReference>
<organism evidence="1 2">
    <name type="scientific">Marinibaculum pumilum</name>
    <dbReference type="NCBI Taxonomy" id="1766165"/>
    <lineage>
        <taxon>Bacteria</taxon>
        <taxon>Pseudomonadati</taxon>
        <taxon>Pseudomonadota</taxon>
        <taxon>Alphaproteobacteria</taxon>
        <taxon>Rhodospirillales</taxon>
        <taxon>Rhodospirillaceae</taxon>
        <taxon>Marinibaculum</taxon>
    </lineage>
</organism>
<evidence type="ECO:0000313" key="1">
    <source>
        <dbReference type="EMBL" id="MFC3226954.1"/>
    </source>
</evidence>
<dbReference type="EMBL" id="JBHRTR010000019">
    <property type="protein sequence ID" value="MFC3226954.1"/>
    <property type="molecule type" value="Genomic_DNA"/>
</dbReference>
<keyword evidence="2" id="KW-1185">Reference proteome</keyword>